<gene>
    <name evidence="2" type="ORF">D6T64_17530</name>
</gene>
<reference evidence="2 3" key="1">
    <citation type="submission" date="2018-09" db="EMBL/GenBank/DDBJ databases">
        <title>Novel species of Cryobacterium.</title>
        <authorList>
            <person name="Liu Q."/>
            <person name="Xin Y.-H."/>
        </authorList>
    </citation>
    <scope>NUCLEOTIDE SEQUENCE [LARGE SCALE GENOMIC DNA]</scope>
    <source>
        <strain evidence="2 3">Hh39</strain>
    </source>
</reference>
<comment type="caution">
    <text evidence="2">The sequence shown here is derived from an EMBL/GenBank/DDBJ whole genome shotgun (WGS) entry which is preliminary data.</text>
</comment>
<keyword evidence="1" id="KW-1133">Transmembrane helix</keyword>
<keyword evidence="1" id="KW-0812">Transmembrane</keyword>
<evidence type="ECO:0000313" key="3">
    <source>
        <dbReference type="Proteomes" id="UP000272015"/>
    </source>
</evidence>
<dbReference type="RefSeq" id="WP_119975965.1">
    <property type="nucleotide sequence ID" value="NZ_JBHSQA010000005.1"/>
</dbReference>
<dbReference type="EMBL" id="QZVS01000093">
    <property type="protein sequence ID" value="RJT86929.1"/>
    <property type="molecule type" value="Genomic_DNA"/>
</dbReference>
<organism evidence="2 3">
    <name type="scientific">Cryobacterium melibiosiphilum</name>
    <dbReference type="NCBI Taxonomy" id="995039"/>
    <lineage>
        <taxon>Bacteria</taxon>
        <taxon>Bacillati</taxon>
        <taxon>Actinomycetota</taxon>
        <taxon>Actinomycetes</taxon>
        <taxon>Micrococcales</taxon>
        <taxon>Microbacteriaceae</taxon>
        <taxon>Cryobacterium</taxon>
    </lineage>
</organism>
<keyword evidence="3" id="KW-1185">Reference proteome</keyword>
<dbReference type="Proteomes" id="UP000272015">
    <property type="component" value="Unassembled WGS sequence"/>
</dbReference>
<dbReference type="AlphaFoldDB" id="A0A3A5MG25"/>
<dbReference type="OrthoDB" id="9941611at2"/>
<proteinExistence type="predicted"/>
<keyword evidence="1" id="KW-0472">Membrane</keyword>
<name>A0A3A5MG25_9MICO</name>
<sequence length="88" mass="9201">MTSAEMPPAAATPAAAPSNDAALTAVRGSVRFNYSRTSVVSVLIAILLMLTGAVLLTFTQLGILAWTLTIVGLAVELFAISRPRVERS</sequence>
<accession>A0A3A5MG25</accession>
<feature type="transmembrane region" description="Helical" evidence="1">
    <location>
        <begin position="63"/>
        <end position="80"/>
    </location>
</feature>
<feature type="transmembrane region" description="Helical" evidence="1">
    <location>
        <begin position="37"/>
        <end position="57"/>
    </location>
</feature>
<protein>
    <submittedName>
        <fullName evidence="2">Uncharacterized protein</fullName>
    </submittedName>
</protein>
<evidence type="ECO:0000256" key="1">
    <source>
        <dbReference type="SAM" id="Phobius"/>
    </source>
</evidence>
<evidence type="ECO:0000313" key="2">
    <source>
        <dbReference type="EMBL" id="RJT86929.1"/>
    </source>
</evidence>